<gene>
    <name evidence="2" type="ORF">E2C01_013448</name>
</gene>
<name>A0A5B7DG89_PORTR</name>
<evidence type="ECO:0000256" key="1">
    <source>
        <dbReference type="SAM" id="MobiDB-lite"/>
    </source>
</evidence>
<protein>
    <submittedName>
        <fullName evidence="2">Uncharacterized protein</fullName>
    </submittedName>
</protein>
<sequence>MVTTPPPQHLRHHRLYCTPLAPPSPPWFRPTIPSLHPLSLTLPSPSLASQHSKILSLDSVPVSVEAVIYLRVCNPTNAETNVDDYRCSSAASPATLLLCFLAAPSSTPTRRLVAILFDSFPEPRRVPPARGPGTPSRTYSASLGGRHFGEVPLFPHGGDTHTRVPRGRGPPPPHQDITSDTHDSPPHVSGLAQSSSIHNTF</sequence>
<comment type="caution">
    <text evidence="2">The sequence shown here is derived from an EMBL/GenBank/DDBJ whole genome shotgun (WGS) entry which is preliminary data.</text>
</comment>
<reference evidence="2 3" key="1">
    <citation type="submission" date="2019-05" db="EMBL/GenBank/DDBJ databases">
        <title>Another draft genome of Portunus trituberculatus and its Hox gene families provides insights of decapod evolution.</title>
        <authorList>
            <person name="Jeong J.-H."/>
            <person name="Song I."/>
            <person name="Kim S."/>
            <person name="Choi T."/>
            <person name="Kim D."/>
            <person name="Ryu S."/>
            <person name="Kim W."/>
        </authorList>
    </citation>
    <scope>NUCLEOTIDE SEQUENCE [LARGE SCALE GENOMIC DNA]</scope>
    <source>
        <tissue evidence="2">Muscle</tissue>
    </source>
</reference>
<evidence type="ECO:0000313" key="3">
    <source>
        <dbReference type="Proteomes" id="UP000324222"/>
    </source>
</evidence>
<organism evidence="2 3">
    <name type="scientific">Portunus trituberculatus</name>
    <name type="common">Swimming crab</name>
    <name type="synonym">Neptunus trituberculatus</name>
    <dbReference type="NCBI Taxonomy" id="210409"/>
    <lineage>
        <taxon>Eukaryota</taxon>
        <taxon>Metazoa</taxon>
        <taxon>Ecdysozoa</taxon>
        <taxon>Arthropoda</taxon>
        <taxon>Crustacea</taxon>
        <taxon>Multicrustacea</taxon>
        <taxon>Malacostraca</taxon>
        <taxon>Eumalacostraca</taxon>
        <taxon>Eucarida</taxon>
        <taxon>Decapoda</taxon>
        <taxon>Pleocyemata</taxon>
        <taxon>Brachyura</taxon>
        <taxon>Eubrachyura</taxon>
        <taxon>Portunoidea</taxon>
        <taxon>Portunidae</taxon>
        <taxon>Portuninae</taxon>
        <taxon>Portunus</taxon>
    </lineage>
</organism>
<dbReference type="EMBL" id="VSRR010000877">
    <property type="protein sequence ID" value="MPC20502.1"/>
    <property type="molecule type" value="Genomic_DNA"/>
</dbReference>
<keyword evidence="3" id="KW-1185">Reference proteome</keyword>
<dbReference type="AlphaFoldDB" id="A0A5B7DG89"/>
<proteinExistence type="predicted"/>
<feature type="compositionally biased region" description="Polar residues" evidence="1">
    <location>
        <begin position="191"/>
        <end position="201"/>
    </location>
</feature>
<evidence type="ECO:0000313" key="2">
    <source>
        <dbReference type="EMBL" id="MPC20502.1"/>
    </source>
</evidence>
<dbReference type="Proteomes" id="UP000324222">
    <property type="component" value="Unassembled WGS sequence"/>
</dbReference>
<feature type="region of interest" description="Disordered" evidence="1">
    <location>
        <begin position="155"/>
        <end position="201"/>
    </location>
</feature>
<accession>A0A5B7DG89</accession>